<protein>
    <submittedName>
        <fullName evidence="1">Uncharacterized protein</fullName>
    </submittedName>
</protein>
<reference evidence="1 2" key="1">
    <citation type="submission" date="2019-08" db="EMBL/GenBank/DDBJ databases">
        <authorList>
            <person name="Vazquez-Campos X."/>
        </authorList>
    </citation>
    <scope>NUCLEOTIDE SEQUENCE [LARGE SCALE GENOMIC DNA]</scope>
    <source>
        <strain evidence="1">LFW-283_2</strain>
    </source>
</reference>
<dbReference type="EMBL" id="CABMJJ010000009">
    <property type="protein sequence ID" value="VVC03809.1"/>
    <property type="molecule type" value="Genomic_DNA"/>
</dbReference>
<dbReference type="AlphaFoldDB" id="A0A5E4LQV4"/>
<comment type="caution">
    <text evidence="1">The sequence shown here is derived from an EMBL/GenBank/DDBJ whole genome shotgun (WGS) entry which is preliminary data.</text>
</comment>
<evidence type="ECO:0000313" key="2">
    <source>
        <dbReference type="Proteomes" id="UP000789941"/>
    </source>
</evidence>
<organism evidence="1 2">
    <name type="scientific">Candidatus Bilamarchaeum dharawalense</name>
    <dbReference type="NCBI Taxonomy" id="2885759"/>
    <lineage>
        <taxon>Archaea</taxon>
        <taxon>Candidatus Micrarchaeota</taxon>
        <taxon>Candidatus Micrarchaeia</taxon>
        <taxon>Candidatus Anstonellales</taxon>
        <taxon>Candidatus Bilamarchaeaceae</taxon>
        <taxon>Candidatus Bilamarchaeum</taxon>
    </lineage>
</organism>
<dbReference type="Proteomes" id="UP000789941">
    <property type="component" value="Unassembled WGS sequence"/>
</dbReference>
<gene>
    <name evidence="1" type="ORF">LFW2832_00550</name>
</gene>
<name>A0A5E4LQV4_9ARCH</name>
<sequence length="94" mass="10536">MTEVVEYYCKSCGKKHGPLGMHGFDMSSGDGELPVVCKKCKEIFIGRFKKNKLQNKCSTCGSMPKMFDATCPDCSSSEMYFRDLNAGIERKCKD</sequence>
<evidence type="ECO:0000313" key="1">
    <source>
        <dbReference type="EMBL" id="VVC03809.1"/>
    </source>
</evidence>
<proteinExistence type="predicted"/>
<accession>A0A5E4LQV4</accession>